<feature type="domain" description="Hemerythrin-like" evidence="5">
    <location>
        <begin position="83"/>
        <end position="222"/>
    </location>
</feature>
<organism evidence="6 7">
    <name type="scientific">Staphylococcus lutrae</name>
    <dbReference type="NCBI Taxonomy" id="155085"/>
    <lineage>
        <taxon>Bacteria</taxon>
        <taxon>Bacillati</taxon>
        <taxon>Bacillota</taxon>
        <taxon>Bacilli</taxon>
        <taxon>Bacillales</taxon>
        <taxon>Staphylococcaceae</taxon>
        <taxon>Staphylococcus</taxon>
    </lineage>
</organism>
<dbReference type="InterPro" id="IPR019903">
    <property type="entry name" value="RIC_family"/>
</dbReference>
<keyword evidence="3" id="KW-0479">Metal-binding</keyword>
<dbReference type="Proteomes" id="UP000242864">
    <property type="component" value="Chromosome"/>
</dbReference>
<sequence length="229" mass="26051">MIQSQDTVANTVTHYPKTADIFRKYGIDFCCGGDQSIESAVHANPQLSLDTLMHELEQASVQPGEGIQPQYLSVPSLIQYIQSRYHETLKLEFQQLTPYMTKLARVHGPQHPHLVELQSVYQQFKTAMLTHTDEEDHEAFPKLKAIAEGQPVPQAETVIASLIDDHDNAGQLLKKMRELTHQFQPPADACGTWRLVYQRLANLEQETHAHVHLENHILFPKITSLISHY</sequence>
<dbReference type="KEGG" id="slz:B5P37_04240"/>
<gene>
    <name evidence="6" type="ORF">B5P37_04240</name>
</gene>
<evidence type="ECO:0000259" key="5">
    <source>
        <dbReference type="Pfam" id="PF01814"/>
    </source>
</evidence>
<evidence type="ECO:0000256" key="3">
    <source>
        <dbReference type="ARBA" id="ARBA00022723"/>
    </source>
</evidence>
<dbReference type="PANTHER" id="PTHR36438">
    <property type="entry name" value="IRON-SULFUR CLUSTER REPAIR PROTEIN YTFE"/>
    <property type="match status" value="1"/>
</dbReference>
<reference evidence="6 7" key="1">
    <citation type="submission" date="2017-04" db="EMBL/GenBank/DDBJ databases">
        <authorList>
            <person name="Veseli I.A."/>
            <person name="Tang C."/>
            <person name="Pombert J.-F."/>
        </authorList>
    </citation>
    <scope>NUCLEOTIDE SEQUENCE [LARGE SCALE GENOMIC DNA]</scope>
    <source>
        <strain evidence="6 7">ATCC 700373</strain>
    </source>
</reference>
<dbReference type="InterPro" id="IPR012312">
    <property type="entry name" value="Hemerythrin-like"/>
</dbReference>
<protein>
    <submittedName>
        <fullName evidence="6">Iron-sulfur cluster repair di-iron protein</fullName>
    </submittedName>
</protein>
<evidence type="ECO:0000313" key="6">
    <source>
        <dbReference type="EMBL" id="ARJ50580.1"/>
    </source>
</evidence>
<dbReference type="Pfam" id="PF01814">
    <property type="entry name" value="Hemerythrin"/>
    <property type="match status" value="1"/>
</dbReference>
<keyword evidence="7" id="KW-1185">Reference proteome</keyword>
<keyword evidence="4" id="KW-0408">Iron</keyword>
<evidence type="ECO:0000256" key="1">
    <source>
        <dbReference type="ARBA" id="ARBA00004496"/>
    </source>
</evidence>
<dbReference type="GO" id="GO:0046872">
    <property type="term" value="F:metal ion binding"/>
    <property type="evidence" value="ECO:0007669"/>
    <property type="project" value="UniProtKB-KW"/>
</dbReference>
<dbReference type="RefSeq" id="WP_085237058.1">
    <property type="nucleotide sequence ID" value="NZ_CP020773.1"/>
</dbReference>
<name>A0AAC9WIX0_9STAP</name>
<evidence type="ECO:0000256" key="2">
    <source>
        <dbReference type="ARBA" id="ARBA00022490"/>
    </source>
</evidence>
<dbReference type="Gene3D" id="1.10.3910.10">
    <property type="entry name" value="SP0561-like"/>
    <property type="match status" value="1"/>
</dbReference>
<dbReference type="EMBL" id="CP020773">
    <property type="protein sequence ID" value="ARJ50580.1"/>
    <property type="molecule type" value="Genomic_DNA"/>
</dbReference>
<dbReference type="Gene3D" id="1.20.120.520">
    <property type="entry name" value="nmb1532 protein domain like"/>
    <property type="match status" value="1"/>
</dbReference>
<comment type="subcellular location">
    <subcellularLocation>
        <location evidence="1">Cytoplasm</location>
    </subcellularLocation>
</comment>
<dbReference type="PANTHER" id="PTHR36438:SF1">
    <property type="entry name" value="IRON-SULFUR CLUSTER REPAIR PROTEIN YTFE"/>
    <property type="match status" value="1"/>
</dbReference>
<dbReference type="AlphaFoldDB" id="A0AAC9WIX0"/>
<accession>A0AAC9WIX0</accession>
<proteinExistence type="predicted"/>
<keyword evidence="2" id="KW-0963">Cytoplasm</keyword>
<evidence type="ECO:0000256" key="4">
    <source>
        <dbReference type="ARBA" id="ARBA00023004"/>
    </source>
</evidence>
<dbReference type="NCBIfam" id="TIGR03652">
    <property type="entry name" value="FeS_repair_RIC"/>
    <property type="match status" value="1"/>
</dbReference>
<dbReference type="NCBIfam" id="NF009777">
    <property type="entry name" value="PRK13276.1"/>
    <property type="match status" value="1"/>
</dbReference>
<dbReference type="Pfam" id="PF04405">
    <property type="entry name" value="ScdA_N"/>
    <property type="match status" value="1"/>
</dbReference>
<evidence type="ECO:0000313" key="7">
    <source>
        <dbReference type="Proteomes" id="UP000242864"/>
    </source>
</evidence>
<dbReference type="GO" id="GO:0005737">
    <property type="term" value="C:cytoplasm"/>
    <property type="evidence" value="ECO:0007669"/>
    <property type="project" value="UniProtKB-SubCell"/>
</dbReference>
<dbReference type="InterPro" id="IPR038062">
    <property type="entry name" value="ScdA-like_N_sf"/>
</dbReference>